<feature type="transmembrane region" description="Helical" evidence="6">
    <location>
        <begin position="6"/>
        <end position="25"/>
    </location>
</feature>
<evidence type="ECO:0000313" key="9">
    <source>
        <dbReference type="Proteomes" id="UP000273778"/>
    </source>
</evidence>
<dbReference type="AlphaFoldDB" id="A0A3N4DSQ2"/>
<dbReference type="GO" id="GO:0016020">
    <property type="term" value="C:membrane"/>
    <property type="evidence" value="ECO:0007669"/>
    <property type="project" value="UniProtKB-SubCell"/>
</dbReference>
<keyword evidence="3 6" id="KW-0812">Transmembrane</keyword>
<keyword evidence="9" id="KW-1185">Reference proteome</keyword>
<reference evidence="10" key="2">
    <citation type="submission" date="2018-11" db="EMBL/GenBank/DDBJ databases">
        <title>Shewanella sp. R106.</title>
        <authorList>
            <person name="Hwang Y.J."/>
            <person name="Hwang C.Y."/>
        </authorList>
    </citation>
    <scope>NUCLEOTIDE SEQUENCE [LARGE SCALE GENOMIC DNA]</scope>
    <source>
        <strain evidence="10">R106</strain>
    </source>
</reference>
<keyword evidence="4 6" id="KW-1133">Transmembrane helix</keyword>
<feature type="transmembrane region" description="Helical" evidence="6">
    <location>
        <begin position="32"/>
        <end position="50"/>
    </location>
</feature>
<proteinExistence type="inferred from homology"/>
<dbReference type="EMBL" id="CP034073">
    <property type="protein sequence ID" value="AZG33520.1"/>
    <property type="molecule type" value="Genomic_DNA"/>
</dbReference>
<sequence length="99" mass="10556">MTSTLLYSLAGLGLFAIGLFGVVVASHVMRKILALNVMGVGIFMFLIALAKHSQNVFDPVPHAMVLTGIVIAVAGTALALNLMVRIHNMDEPSQEKPKL</sequence>
<dbReference type="RefSeq" id="WP_124013556.1">
    <property type="nucleotide sequence ID" value="NZ_CP034073.1"/>
</dbReference>
<evidence type="ECO:0000256" key="5">
    <source>
        <dbReference type="ARBA" id="ARBA00023136"/>
    </source>
</evidence>
<organism evidence="8 10">
    <name type="scientific">Shewanella psychromarinicola</name>
    <dbReference type="NCBI Taxonomy" id="2487742"/>
    <lineage>
        <taxon>Bacteria</taxon>
        <taxon>Pseudomonadati</taxon>
        <taxon>Pseudomonadota</taxon>
        <taxon>Gammaproteobacteria</taxon>
        <taxon>Alteromonadales</taxon>
        <taxon>Shewanellaceae</taxon>
        <taxon>Shewanella</taxon>
    </lineage>
</organism>
<dbReference type="InterPro" id="IPR050601">
    <property type="entry name" value="CPA3_antiporter_subunitC"/>
</dbReference>
<dbReference type="Pfam" id="PF00420">
    <property type="entry name" value="Oxidored_q2"/>
    <property type="match status" value="1"/>
</dbReference>
<dbReference type="PANTHER" id="PTHR34583:SF3">
    <property type="entry name" value="MULTISUBUNIT SODIUM_HYDROGEN ANTIPORTER, MNHC SUBUNIT"/>
    <property type="match status" value="1"/>
</dbReference>
<name>A0A3N4DSQ2_9GAMM</name>
<dbReference type="OrthoDB" id="1494613at2"/>
<evidence type="ECO:0000313" key="7">
    <source>
        <dbReference type="EMBL" id="AZG33520.1"/>
    </source>
</evidence>
<evidence type="ECO:0000256" key="6">
    <source>
        <dbReference type="SAM" id="Phobius"/>
    </source>
</evidence>
<dbReference type="Gene3D" id="1.10.287.3510">
    <property type="match status" value="1"/>
</dbReference>
<reference evidence="7 9" key="1">
    <citation type="submission" date="2018-11" db="EMBL/GenBank/DDBJ databases">
        <title>Shewanella sp. M2.</title>
        <authorList>
            <person name="Hwang Y.J."/>
            <person name="Hwang C.Y."/>
        </authorList>
    </citation>
    <scope>NUCLEOTIDE SEQUENCE [LARGE SCALE GENOMIC DNA]</scope>
    <source>
        <strain evidence="7 9">M2</strain>
    </source>
</reference>
<keyword evidence="5 6" id="KW-0472">Membrane</keyword>
<dbReference type="PANTHER" id="PTHR34583">
    <property type="entry name" value="ANTIPORTER SUBUNIT MNHC2-RELATED"/>
    <property type="match status" value="1"/>
</dbReference>
<dbReference type="InterPro" id="IPR039428">
    <property type="entry name" value="NUOK/Mnh_C1-like"/>
</dbReference>
<comment type="similarity">
    <text evidence="2">Belongs to the CPA3 antiporters (TC 2.A.63) subunit C family.</text>
</comment>
<gene>
    <name evidence="8" type="ORF">EGC77_16270</name>
    <name evidence="7" type="ORF">EGC80_00280</name>
</gene>
<accession>A0A3N4DSQ2</accession>
<comment type="subcellular location">
    <subcellularLocation>
        <location evidence="1">Membrane</location>
        <topology evidence="1">Multi-pass membrane protein</topology>
    </subcellularLocation>
</comment>
<evidence type="ECO:0000256" key="1">
    <source>
        <dbReference type="ARBA" id="ARBA00004141"/>
    </source>
</evidence>
<dbReference type="EMBL" id="RKKB01000010">
    <property type="protein sequence ID" value="RPA27787.1"/>
    <property type="molecule type" value="Genomic_DNA"/>
</dbReference>
<feature type="transmembrane region" description="Helical" evidence="6">
    <location>
        <begin position="62"/>
        <end position="84"/>
    </location>
</feature>
<evidence type="ECO:0000256" key="2">
    <source>
        <dbReference type="ARBA" id="ARBA00010388"/>
    </source>
</evidence>
<reference evidence="8" key="3">
    <citation type="submission" date="2018-11" db="EMBL/GenBank/DDBJ databases">
        <authorList>
            <person name="Hwang Y.J."/>
            <person name="Hwang C.Y."/>
        </authorList>
    </citation>
    <scope>NUCLEOTIDE SEQUENCE</scope>
    <source>
        <strain evidence="8">R106</strain>
    </source>
</reference>
<evidence type="ECO:0000256" key="3">
    <source>
        <dbReference type="ARBA" id="ARBA00022692"/>
    </source>
</evidence>
<dbReference type="KEGG" id="spsr:EGC80_00280"/>
<evidence type="ECO:0000256" key="4">
    <source>
        <dbReference type="ARBA" id="ARBA00022989"/>
    </source>
</evidence>
<dbReference type="Proteomes" id="UP000273778">
    <property type="component" value="Chromosome"/>
</dbReference>
<dbReference type="Proteomes" id="UP000278855">
    <property type="component" value="Unassembled WGS sequence"/>
</dbReference>
<protein>
    <submittedName>
        <fullName evidence="8">Na+/H+ antiporter subunit C</fullName>
    </submittedName>
</protein>
<evidence type="ECO:0000313" key="8">
    <source>
        <dbReference type="EMBL" id="RPA27787.1"/>
    </source>
</evidence>
<evidence type="ECO:0000313" key="10">
    <source>
        <dbReference type="Proteomes" id="UP000278855"/>
    </source>
</evidence>